<sequence>MKSIAVVTDGINKLDIFLKNNLYEIFEGYAEINLYHFNKLKEGDKLEENVVLVMIKDRVLKAKNYVDDSKRIIVIDRAIKAKEIYRVFEIPDNMDILVVNDNYETTLQTVSLLYQIGINHLNLIPYDFKNDYENIKIAITPGESNFVPQYIDKIIDLGNRIIDIATFYKIVSHLEIKDKDIIDRIVKYSDKLINIHSGIDQRQKELVIRNEHMDTLINLSKDGILLSSPEGKITTYNKKFLEIMELNNSQVKDANINDIFKDKLSFLLHDENIVDEVVNIESKYLNINKKTLNYLGKKNGAYINIQEITYIRQLEQNLSKKLRQKGQIARYELGDIITSSDRMIKCKSFSKKIAKTELTVLITGESGTGKELLAQSIHNASDRKKQPFIAINCAAMPENLLESELFGYESGAFTGASKEGKRGLFEQANHGTIFLDEIGDMPLHLQTKILRVLQERQVMRIGGESVIDIDVRVVAATNKCLLELITEGKFRDDLYYRLNVFPIRIPSLRERKEDIILLLKHFMKRNLELGSCVEEILQNYNWNGNIRELKNVASYIDTLCEGDYVTINDLPEYIRIKYNNNYEVEIDVLNDKKSYDNAISVLKILNDNTKSGKGLGRNSLISILNQKDIFCSEGEMKKVLNLLDNLELIKSSVGRGGSKISEKGVGFLEYVH</sequence>
<dbReference type="PROSITE" id="PS50045">
    <property type="entry name" value="SIGMA54_INTERACT_4"/>
    <property type="match status" value="1"/>
</dbReference>
<feature type="domain" description="Sigma-54 factor interaction" evidence="3">
    <location>
        <begin position="336"/>
        <end position="558"/>
    </location>
</feature>
<dbReference type="CDD" id="cd00009">
    <property type="entry name" value="AAA"/>
    <property type="match status" value="1"/>
</dbReference>
<dbReference type="InterPro" id="IPR002078">
    <property type="entry name" value="Sigma_54_int"/>
</dbReference>
<dbReference type="SMART" id="SM00382">
    <property type="entry name" value="AAA"/>
    <property type="match status" value="1"/>
</dbReference>
<dbReference type="Gene3D" id="1.10.8.60">
    <property type="match status" value="1"/>
</dbReference>
<proteinExistence type="predicted"/>
<evidence type="ECO:0000313" key="4">
    <source>
        <dbReference type="EMBL" id="MCM1992271.1"/>
    </source>
</evidence>
<evidence type="ECO:0000259" key="3">
    <source>
        <dbReference type="PROSITE" id="PS50045"/>
    </source>
</evidence>
<dbReference type="InterPro" id="IPR035965">
    <property type="entry name" value="PAS-like_dom_sf"/>
</dbReference>
<dbReference type="PANTHER" id="PTHR32071:SF57">
    <property type="entry name" value="C4-DICARBOXYLATE TRANSPORT TRANSCRIPTIONAL REGULATORY PROTEIN DCTD"/>
    <property type="match status" value="1"/>
</dbReference>
<dbReference type="GO" id="GO:0005524">
    <property type="term" value="F:ATP binding"/>
    <property type="evidence" value="ECO:0007669"/>
    <property type="project" value="UniProtKB-KW"/>
</dbReference>
<evidence type="ECO:0000313" key="5">
    <source>
        <dbReference type="Proteomes" id="UP001056429"/>
    </source>
</evidence>
<organism evidence="4 5">
    <name type="scientific">Oceanirhabdus seepicola</name>
    <dbReference type="NCBI Taxonomy" id="2828781"/>
    <lineage>
        <taxon>Bacteria</taxon>
        <taxon>Bacillati</taxon>
        <taxon>Bacillota</taxon>
        <taxon>Clostridia</taxon>
        <taxon>Eubacteriales</taxon>
        <taxon>Clostridiaceae</taxon>
        <taxon>Oceanirhabdus</taxon>
    </lineage>
</organism>
<dbReference type="Proteomes" id="UP001056429">
    <property type="component" value="Unassembled WGS sequence"/>
</dbReference>
<evidence type="ECO:0000256" key="1">
    <source>
        <dbReference type="ARBA" id="ARBA00022741"/>
    </source>
</evidence>
<evidence type="ECO:0000256" key="2">
    <source>
        <dbReference type="ARBA" id="ARBA00022840"/>
    </source>
</evidence>
<keyword evidence="5" id="KW-1185">Reference proteome</keyword>
<dbReference type="FunFam" id="3.40.50.300:FF:000006">
    <property type="entry name" value="DNA-binding transcriptional regulator NtrC"/>
    <property type="match status" value="1"/>
</dbReference>
<dbReference type="InterPro" id="IPR027417">
    <property type="entry name" value="P-loop_NTPase"/>
</dbReference>
<reference evidence="4" key="2">
    <citation type="submission" date="2021-04" db="EMBL/GenBank/DDBJ databases">
        <authorList>
            <person name="Dong X."/>
        </authorList>
    </citation>
    <scope>NUCLEOTIDE SEQUENCE</scope>
    <source>
        <strain evidence="4">ZWT</strain>
    </source>
</reference>
<dbReference type="Pfam" id="PF25601">
    <property type="entry name" value="AAA_lid_14"/>
    <property type="match status" value="1"/>
</dbReference>
<comment type="caution">
    <text evidence="4">The sequence shown here is derived from an EMBL/GenBank/DDBJ whole genome shotgun (WGS) entry which is preliminary data.</text>
</comment>
<dbReference type="PANTHER" id="PTHR32071">
    <property type="entry name" value="TRANSCRIPTIONAL REGULATORY PROTEIN"/>
    <property type="match status" value="1"/>
</dbReference>
<gene>
    <name evidence="4" type="ORF">KDK92_21315</name>
</gene>
<protein>
    <submittedName>
        <fullName evidence="4">Sigma 54-interacting transcriptional regulator</fullName>
    </submittedName>
</protein>
<dbReference type="GO" id="GO:0006355">
    <property type="term" value="P:regulation of DNA-templated transcription"/>
    <property type="evidence" value="ECO:0007669"/>
    <property type="project" value="InterPro"/>
</dbReference>
<dbReference type="PROSITE" id="PS00675">
    <property type="entry name" value="SIGMA54_INTERACT_1"/>
    <property type="match status" value="1"/>
</dbReference>
<dbReference type="InterPro" id="IPR025662">
    <property type="entry name" value="Sigma_54_int_dom_ATP-bd_1"/>
</dbReference>
<keyword evidence="1" id="KW-0547">Nucleotide-binding</keyword>
<keyword evidence="2" id="KW-0067">ATP-binding</keyword>
<dbReference type="AlphaFoldDB" id="A0A9J6P6B1"/>
<dbReference type="Gene3D" id="3.30.450.20">
    <property type="entry name" value="PAS domain"/>
    <property type="match status" value="1"/>
</dbReference>
<accession>A0A9J6P6B1</accession>
<dbReference type="InterPro" id="IPR058031">
    <property type="entry name" value="AAA_lid_NorR"/>
</dbReference>
<dbReference type="InterPro" id="IPR003593">
    <property type="entry name" value="AAA+_ATPase"/>
</dbReference>
<dbReference type="RefSeq" id="WP_250861431.1">
    <property type="nucleotide sequence ID" value="NZ_JAGSOJ010000005.1"/>
</dbReference>
<dbReference type="EMBL" id="JAGSOJ010000005">
    <property type="protein sequence ID" value="MCM1992271.1"/>
    <property type="molecule type" value="Genomic_DNA"/>
</dbReference>
<name>A0A9J6P6B1_9CLOT</name>
<dbReference type="Pfam" id="PF00158">
    <property type="entry name" value="Sigma54_activat"/>
    <property type="match status" value="1"/>
</dbReference>
<dbReference type="Gene3D" id="3.40.50.300">
    <property type="entry name" value="P-loop containing nucleotide triphosphate hydrolases"/>
    <property type="match status" value="1"/>
</dbReference>
<dbReference type="SUPFAM" id="SSF55785">
    <property type="entry name" value="PYP-like sensor domain (PAS domain)"/>
    <property type="match status" value="1"/>
</dbReference>
<reference evidence="4" key="1">
    <citation type="journal article" date="2021" name="mSystems">
        <title>Bacteria and Archaea Synergistically Convert Glycine Betaine to Biogenic Methane in the Formosa Cold Seep of the South China Sea.</title>
        <authorList>
            <person name="Li L."/>
            <person name="Zhang W."/>
            <person name="Zhang S."/>
            <person name="Song L."/>
            <person name="Sun Q."/>
            <person name="Zhang H."/>
            <person name="Xiang H."/>
            <person name="Dong X."/>
        </authorList>
    </citation>
    <scope>NUCLEOTIDE SEQUENCE</scope>
    <source>
        <strain evidence="4">ZWT</strain>
    </source>
</reference>
<dbReference type="SUPFAM" id="SSF52540">
    <property type="entry name" value="P-loop containing nucleoside triphosphate hydrolases"/>
    <property type="match status" value="1"/>
</dbReference>